<dbReference type="Pfam" id="PF00149">
    <property type="entry name" value="Metallophos"/>
    <property type="match status" value="1"/>
</dbReference>
<dbReference type="InterPro" id="IPR029052">
    <property type="entry name" value="Metallo-depent_PP-like"/>
</dbReference>
<dbReference type="PANTHER" id="PTHR42988:SF2">
    <property type="entry name" value="CYCLIC NUCLEOTIDE PHOSPHODIESTERASE CBUA0032-RELATED"/>
    <property type="match status" value="1"/>
</dbReference>
<evidence type="ECO:0000256" key="1">
    <source>
        <dbReference type="ARBA" id="ARBA00022723"/>
    </source>
</evidence>
<evidence type="ECO:0000256" key="2">
    <source>
        <dbReference type="ARBA" id="ARBA00022801"/>
    </source>
</evidence>
<dbReference type="GO" id="GO:0016787">
    <property type="term" value="F:hydrolase activity"/>
    <property type="evidence" value="ECO:0007669"/>
    <property type="project" value="UniProtKB-KW"/>
</dbReference>
<organism evidence="6 7">
    <name type="scientific">Desulfotalea psychrophila (strain LSv54 / DSM 12343)</name>
    <dbReference type="NCBI Taxonomy" id="177439"/>
    <lineage>
        <taxon>Bacteria</taxon>
        <taxon>Pseudomonadati</taxon>
        <taxon>Thermodesulfobacteriota</taxon>
        <taxon>Desulfobulbia</taxon>
        <taxon>Desulfobulbales</taxon>
        <taxon>Desulfocapsaceae</taxon>
        <taxon>Desulfotalea</taxon>
    </lineage>
</organism>
<dbReference type="EMBL" id="CR522870">
    <property type="protein sequence ID" value="CAG35598.1"/>
    <property type="molecule type" value="Genomic_DNA"/>
</dbReference>
<name>Q6APX5_DESPS</name>
<dbReference type="AlphaFoldDB" id="Q6APX5"/>
<dbReference type="RefSeq" id="WP_011188112.1">
    <property type="nucleotide sequence ID" value="NC_006138.1"/>
</dbReference>
<dbReference type="InterPro" id="IPR027417">
    <property type="entry name" value="P-loop_NTPase"/>
</dbReference>
<keyword evidence="7" id="KW-1185">Reference proteome</keyword>
<accession>Q6APX5</accession>
<dbReference type="Gene3D" id="3.40.50.300">
    <property type="entry name" value="P-loop containing nucleotide triphosphate hydrolases"/>
    <property type="match status" value="1"/>
</dbReference>
<dbReference type="SUPFAM" id="SSF52540">
    <property type="entry name" value="P-loop containing nucleoside triphosphate hydrolases"/>
    <property type="match status" value="1"/>
</dbReference>
<dbReference type="SMART" id="SM00028">
    <property type="entry name" value="TPR"/>
    <property type="match status" value="2"/>
</dbReference>
<dbReference type="Proteomes" id="UP000000602">
    <property type="component" value="Chromosome"/>
</dbReference>
<dbReference type="OrthoDB" id="651281at2"/>
<reference evidence="7" key="1">
    <citation type="journal article" date="2004" name="Environ. Microbiol.">
        <title>The genome of Desulfotalea psychrophila, a sulfate-reducing bacterium from permanently cold Arctic sediments.</title>
        <authorList>
            <person name="Rabus R."/>
            <person name="Ruepp A."/>
            <person name="Frickey T."/>
            <person name="Rattei T."/>
            <person name="Fartmann B."/>
            <person name="Stark M."/>
            <person name="Bauer M."/>
            <person name="Zibat A."/>
            <person name="Lombardot T."/>
            <person name="Becker I."/>
            <person name="Amann J."/>
            <person name="Gellner K."/>
            <person name="Teeling H."/>
            <person name="Leuschner W.D."/>
            <person name="Gloeckner F.-O."/>
            <person name="Lupas A.N."/>
            <person name="Amann R."/>
            <person name="Klenk H.-P."/>
        </authorList>
    </citation>
    <scope>NUCLEOTIDE SEQUENCE [LARGE SCALE GENOMIC DNA]</scope>
    <source>
        <strain evidence="7">DSM 12343 / LSv54</strain>
    </source>
</reference>
<dbReference type="SUPFAM" id="SSF48452">
    <property type="entry name" value="TPR-like"/>
    <property type="match status" value="1"/>
</dbReference>
<dbReference type="eggNOG" id="COG1672">
    <property type="taxonomic scope" value="Bacteria"/>
</dbReference>
<dbReference type="HOGENOM" id="CLU_286797_0_0_7"/>
<evidence type="ECO:0000313" key="6">
    <source>
        <dbReference type="EMBL" id="CAG35598.1"/>
    </source>
</evidence>
<keyword evidence="2" id="KW-0378">Hydrolase</keyword>
<proteinExistence type="inferred from homology"/>
<dbReference type="Gene3D" id="3.60.21.10">
    <property type="match status" value="1"/>
</dbReference>
<evidence type="ECO:0000313" key="7">
    <source>
        <dbReference type="Proteomes" id="UP000000602"/>
    </source>
</evidence>
<comment type="similarity">
    <text evidence="4">Belongs to the cyclic nucleotide phosphodiesterase class-III family.</text>
</comment>
<evidence type="ECO:0000256" key="4">
    <source>
        <dbReference type="ARBA" id="ARBA00025742"/>
    </source>
</evidence>
<protein>
    <recommendedName>
        <fullName evidence="5">Calcineurin-like phosphoesterase domain-containing protein</fullName>
    </recommendedName>
</protein>
<dbReference type="PANTHER" id="PTHR42988">
    <property type="entry name" value="PHOSPHOHYDROLASE"/>
    <property type="match status" value="1"/>
</dbReference>
<evidence type="ECO:0000256" key="3">
    <source>
        <dbReference type="ARBA" id="ARBA00023004"/>
    </source>
</evidence>
<keyword evidence="1" id="KW-0479">Metal-binding</keyword>
<gene>
    <name evidence="6" type="ordered locus">DP0869</name>
</gene>
<dbReference type="GO" id="GO:0046872">
    <property type="term" value="F:metal ion binding"/>
    <property type="evidence" value="ECO:0007669"/>
    <property type="project" value="UniProtKB-KW"/>
</dbReference>
<dbReference type="STRING" id="177439.DP0869"/>
<keyword evidence="3" id="KW-0408">Iron</keyword>
<evidence type="ECO:0000259" key="5">
    <source>
        <dbReference type="Pfam" id="PF00149"/>
    </source>
</evidence>
<dbReference type="Pfam" id="PF13181">
    <property type="entry name" value="TPR_8"/>
    <property type="match status" value="1"/>
</dbReference>
<dbReference type="KEGG" id="dps:DP0869"/>
<dbReference type="eggNOG" id="COG0457">
    <property type="taxonomic scope" value="Bacteria"/>
</dbReference>
<dbReference type="InterPro" id="IPR004843">
    <property type="entry name" value="Calcineurin-like_PHP"/>
</dbReference>
<dbReference type="Gene3D" id="1.25.40.10">
    <property type="entry name" value="Tetratricopeptide repeat domain"/>
    <property type="match status" value="1"/>
</dbReference>
<dbReference type="eggNOG" id="COG1409">
    <property type="taxonomic scope" value="Bacteria"/>
</dbReference>
<dbReference type="InterPro" id="IPR050884">
    <property type="entry name" value="CNP_phosphodiesterase-III"/>
</dbReference>
<dbReference type="SUPFAM" id="SSF56300">
    <property type="entry name" value="Metallo-dependent phosphatases"/>
    <property type="match status" value="1"/>
</dbReference>
<sequence length="1076" mass="123226">MIKNNSLTILHLSDLQFGKNHRFFQSNISEENFNFSTLQARLQTDLKIVKSKYDLEPDLIVITGDLVEYGQQSEFDQAKVFFNELASFLNVHISNVLIVPGNHDINRKACEAYFAECEADEKKPTLPYKPKWRHFKNFYNSFYSDISRKFDLETPFGCTEYPELKVAVANLNSTVQESHQEKDHYGLIGENQAQKIAEQLAKRKDEGWFNIAAVHHNVVRGAIEDDDNLRDSEMLQRVIGDHIDLILHGHTHRGKMHWWSPQLPVIGTGSASVEKSARPDEVPNQYQLLKFTGLGFTRYCRAFAPDEAKWIPDSRVNDDGVEEHEINFRNVHAAFPESLEQKTNTQNSNNIDTLPKELDGSSDQIPKIFSPTFKFPFTHYCDLPPVVDVWVGRDKQLTSVLSTKSGVVAITGIGGQGKSALAAKCLEQWKLNHPKSFWDWRDCREEGDRFHTQLLGQIERITDGAVGGEELAGAPTIDLVKYLFEIIGDRDCLFVFDNVDQYVNVNENSFVSGVSTFVNESLRGKHNCLILITCRPRITYPNIRFFEIYLDGLLFEDTIDLFNKRGVDIKKTGMLNTLNEVYTLTEGHPLWLNLLAIQISRDEKSSENILEELRNGEADNRARSMLRPIWKGLNVNQQQVLRCMAEIPRPMDSVQIHNCISGKIKTFNRFKRAFKTIKALSLVVKCESDDGNNKYDLHPLVRSFIKTEYATTKERLPYIDPIVCYLRQLIMGSSAKISTETSFDKLRMWSEKAELEIESGLMADAVESLGYVANRLLAMGYSEELFRVGKRIIDDFIINPSHYNEIKEFDELFQVIIEALIEFGHEADARRFLKNYEDFVEEGTALFIGFCSLMTWVEWHLYNYDEAIYWGERGRYLKKQSSIDTSCDCSHNLALALRDSGRYAEAMEYFLMGNSLESLFYADAESERDGSFWGNIGRCLMLQGDYINAIQCLKKSAESLGNDQGANGIKNQGYAAKWIAQCLEECSILDDAYIFYRKAKSIWDQRAPILSHEINVKLKDLEQSKRLNEVLKLGEKDIIRRCSVWLKSDPVPKSGKRVHTTNHSTGLVEARRRACR</sequence>
<feature type="domain" description="Calcineurin-like phosphoesterase" evidence="5">
    <location>
        <begin position="8"/>
        <end position="253"/>
    </location>
</feature>
<dbReference type="InterPro" id="IPR019734">
    <property type="entry name" value="TPR_rpt"/>
</dbReference>
<dbReference type="InterPro" id="IPR011990">
    <property type="entry name" value="TPR-like_helical_dom_sf"/>
</dbReference>